<feature type="transmembrane region" description="Helical" evidence="2">
    <location>
        <begin position="746"/>
        <end position="764"/>
    </location>
</feature>
<reference evidence="3 4" key="1">
    <citation type="submission" date="2017-12" db="EMBL/GenBank/DDBJ databases">
        <title>Sequencing, de novo assembly and annotation of complete genome of a new Thraustochytrid species, strain FCC1311.</title>
        <authorList>
            <person name="Sedici K."/>
            <person name="Godart F."/>
            <person name="Aiese Cigliano R."/>
            <person name="Sanseverino W."/>
            <person name="Barakat M."/>
            <person name="Ortet P."/>
            <person name="Marechal E."/>
            <person name="Cagnac O."/>
            <person name="Amato A."/>
        </authorList>
    </citation>
    <scope>NUCLEOTIDE SEQUENCE [LARGE SCALE GENOMIC DNA]</scope>
</reference>
<keyword evidence="4" id="KW-1185">Reference proteome</keyword>
<keyword evidence="2" id="KW-1133">Transmembrane helix</keyword>
<dbReference type="InterPro" id="IPR036322">
    <property type="entry name" value="WD40_repeat_dom_sf"/>
</dbReference>
<dbReference type="Gene3D" id="2.40.300.10">
    <property type="entry name" value="Head decoration protein D"/>
    <property type="match status" value="1"/>
</dbReference>
<evidence type="ECO:0000256" key="1">
    <source>
        <dbReference type="SAM" id="MobiDB-lite"/>
    </source>
</evidence>
<accession>A0A2R5GDX1</accession>
<feature type="transmembrane region" description="Helical" evidence="2">
    <location>
        <begin position="776"/>
        <end position="795"/>
    </location>
</feature>
<comment type="caution">
    <text evidence="3">The sequence shown here is derived from an EMBL/GenBank/DDBJ whole genome shotgun (WGS) entry which is preliminary data.</text>
</comment>
<proteinExistence type="predicted"/>
<feature type="transmembrane region" description="Helical" evidence="2">
    <location>
        <begin position="807"/>
        <end position="827"/>
    </location>
</feature>
<evidence type="ECO:0000256" key="2">
    <source>
        <dbReference type="SAM" id="Phobius"/>
    </source>
</evidence>
<evidence type="ECO:0000313" key="3">
    <source>
        <dbReference type="EMBL" id="GBG29132.1"/>
    </source>
</evidence>
<feature type="region of interest" description="Disordered" evidence="1">
    <location>
        <begin position="431"/>
        <end position="454"/>
    </location>
</feature>
<sequence length="898" mass="99187">MAKLQRAIEHRVRRAAPRREQHFLQTLYLGENVVSGSTDKPGRILKATSDELQHILFSSNELDVLKVPWVEVTCVAIMGDSFVSGSQEATVCVWDVKSGYCHFPEVNCVANQDKFRDDDIAHLLQHSYCHFSEVNCVASSLGLDTTTLRTCSTRSGKMDEGAALKSGMYKNAEEFYDDGMEFPNDMLMDLIDWTGGPPFHGGVDGTEVGPSAFDHDMAQHDVEKTHSAASVTTGSVSTRSVDTPAHYSSPEYSASASASPMEEMDDLAGADGALERSDVAIARLELDEVFQLLWKGRAGQYVTEIPKRPQASPVARDVPLFYVSPGLKHLLSEAEKDELLGDPDKLVAVKYQGFSNGEIWWSKEHGYRRGLVARNMTRKPRTNQSSDSSSHGFAGRWYTLLERRDASTPVTKTSCRSYVIHGAPSLVQFWPASEGDAQGRADRKGSGDGSSMDDEFVRVSNLKKRRLLQSAISLETGAPGGAPVKTEAKTMMTTGLKRGREDAESHSASFGHTAAPGSHKVATTEQGQYGACPVSRARDSTFNEETLVLNRNVHVQGELTVDGDLTVRSLLVRGNLRLEGQLMTPPHAADYAEWFPCLDPKERIISGQVVQLRSPEQKITLDTSGEGPIMLVSTTPSVAAGVPDPDVHPVRGALCGFLGQLPALVRGPVEAGSHLFPSGDNDGVCVKGDTRHVDREPIGTAMESCGPGVHIVNTFVRWPYNQAWQQKRSASDRAGKVVATCWKISMIYVFYTLCQLLVSSVLWMRGETRVDVHHMILLLEITAFGSSLRYFPVYPEYVTKGDVWKAVFLYSSDFVYSLGMFFARVCVLEDVEQGPVSLTEVRRYMLDTLLWAVHLLMLVLVLHNAFRTRQTLMQLPKESSATRAKWKKAIMKHFYTFM</sequence>
<gene>
    <name evidence="3" type="ORF">FCC1311_053552</name>
</gene>
<dbReference type="Proteomes" id="UP000241890">
    <property type="component" value="Unassembled WGS sequence"/>
</dbReference>
<organism evidence="3 4">
    <name type="scientific">Hondaea fermentalgiana</name>
    <dbReference type="NCBI Taxonomy" id="2315210"/>
    <lineage>
        <taxon>Eukaryota</taxon>
        <taxon>Sar</taxon>
        <taxon>Stramenopiles</taxon>
        <taxon>Bigyra</taxon>
        <taxon>Labyrinthulomycetes</taxon>
        <taxon>Thraustochytrida</taxon>
        <taxon>Thraustochytriidae</taxon>
        <taxon>Hondaea</taxon>
    </lineage>
</organism>
<feature type="transmembrane region" description="Helical" evidence="2">
    <location>
        <begin position="848"/>
        <end position="866"/>
    </location>
</feature>
<dbReference type="EMBL" id="BEYU01000053">
    <property type="protein sequence ID" value="GBG29132.1"/>
    <property type="molecule type" value="Genomic_DNA"/>
</dbReference>
<name>A0A2R5GDX1_9STRA</name>
<feature type="compositionally biased region" description="Low complexity" evidence="1">
    <location>
        <begin position="227"/>
        <end position="260"/>
    </location>
</feature>
<feature type="compositionally biased region" description="Basic and acidic residues" evidence="1">
    <location>
        <begin position="437"/>
        <end position="446"/>
    </location>
</feature>
<keyword evidence="2" id="KW-0472">Membrane</keyword>
<dbReference type="InterPro" id="IPR015943">
    <property type="entry name" value="WD40/YVTN_repeat-like_dom_sf"/>
</dbReference>
<dbReference type="InParanoid" id="A0A2R5GDX1"/>
<dbReference type="SUPFAM" id="SSF50978">
    <property type="entry name" value="WD40 repeat-like"/>
    <property type="match status" value="1"/>
</dbReference>
<dbReference type="OrthoDB" id="235524at2759"/>
<feature type="region of interest" description="Disordered" evidence="1">
    <location>
        <begin position="502"/>
        <end position="526"/>
    </location>
</feature>
<dbReference type="AlphaFoldDB" id="A0A2R5GDX1"/>
<evidence type="ECO:0000313" key="4">
    <source>
        <dbReference type="Proteomes" id="UP000241890"/>
    </source>
</evidence>
<protein>
    <submittedName>
        <fullName evidence="3">F-box/WD repeat-containing protein 7</fullName>
    </submittedName>
</protein>
<feature type="region of interest" description="Disordered" evidence="1">
    <location>
        <begin position="224"/>
        <end position="260"/>
    </location>
</feature>
<dbReference type="Gene3D" id="2.130.10.10">
    <property type="entry name" value="YVTN repeat-like/Quinoprotein amine dehydrogenase"/>
    <property type="match status" value="1"/>
</dbReference>
<keyword evidence="2" id="KW-0812">Transmembrane</keyword>